<evidence type="ECO:0000313" key="5">
    <source>
        <dbReference type="WBParaSite" id="TASK_0000540201-mRNA-1"/>
    </source>
</evidence>
<comment type="similarity">
    <text evidence="1">Belongs to the PREY family.</text>
</comment>
<protein>
    <recommendedName>
        <fullName evidence="2">Protein preY, mitochondrial</fullName>
    </recommendedName>
</protein>
<dbReference type="EMBL" id="UYRS01018412">
    <property type="protein sequence ID" value="VDK35034.1"/>
    <property type="molecule type" value="Genomic_DNA"/>
</dbReference>
<evidence type="ECO:0000313" key="3">
    <source>
        <dbReference type="EMBL" id="VDK35034.1"/>
    </source>
</evidence>
<reference evidence="3 4" key="2">
    <citation type="submission" date="2018-11" db="EMBL/GenBank/DDBJ databases">
        <authorList>
            <consortium name="Pathogen Informatics"/>
        </authorList>
    </citation>
    <scope>NUCLEOTIDE SEQUENCE [LARGE SCALE GENOMIC DNA]</scope>
</reference>
<evidence type="ECO:0000313" key="4">
    <source>
        <dbReference type="Proteomes" id="UP000282613"/>
    </source>
</evidence>
<sequence>MFRRLLYRIPRFSRSSSSTKPTFDPRHLEFLVCPLNKKPLKLDSERQLLINEELGIAYRIIDGIPNLVPEEALTDF</sequence>
<dbReference type="SUPFAM" id="SSF158997">
    <property type="entry name" value="Trm112p-like"/>
    <property type="match status" value="1"/>
</dbReference>
<dbReference type="OrthoDB" id="1884515at2759"/>
<dbReference type="AlphaFoldDB" id="A0A0R3W5K4"/>
<dbReference type="PANTHER" id="PTHR33505:SF4">
    <property type="entry name" value="PROTEIN PREY, MITOCHONDRIAL"/>
    <property type="match status" value="1"/>
</dbReference>
<accession>A0A0R3W5K4</accession>
<dbReference type="Proteomes" id="UP000282613">
    <property type="component" value="Unassembled WGS sequence"/>
</dbReference>
<proteinExistence type="inferred from homology"/>
<evidence type="ECO:0000256" key="2">
    <source>
        <dbReference type="ARBA" id="ARBA00040939"/>
    </source>
</evidence>
<dbReference type="Pfam" id="PF03966">
    <property type="entry name" value="Trm112p"/>
    <property type="match status" value="1"/>
</dbReference>
<dbReference type="PANTHER" id="PTHR33505">
    <property type="entry name" value="ZGC:162634"/>
    <property type="match status" value="1"/>
</dbReference>
<reference evidence="5" key="1">
    <citation type="submission" date="2017-02" db="UniProtKB">
        <authorList>
            <consortium name="WormBaseParasite"/>
        </authorList>
    </citation>
    <scope>IDENTIFICATION</scope>
</reference>
<keyword evidence="4" id="KW-1185">Reference proteome</keyword>
<dbReference type="STRING" id="60517.A0A0R3W5K4"/>
<evidence type="ECO:0000256" key="1">
    <source>
        <dbReference type="ARBA" id="ARBA00038479"/>
    </source>
</evidence>
<gene>
    <name evidence="3" type="ORF">TASK_LOCUS5403</name>
</gene>
<dbReference type="Gene3D" id="2.20.25.10">
    <property type="match status" value="1"/>
</dbReference>
<dbReference type="InterPro" id="IPR005651">
    <property type="entry name" value="Trm112-like"/>
</dbReference>
<name>A0A0R3W5K4_TAEAS</name>
<organism evidence="5">
    <name type="scientific">Taenia asiatica</name>
    <name type="common">Asian tapeworm</name>
    <dbReference type="NCBI Taxonomy" id="60517"/>
    <lineage>
        <taxon>Eukaryota</taxon>
        <taxon>Metazoa</taxon>
        <taxon>Spiralia</taxon>
        <taxon>Lophotrochozoa</taxon>
        <taxon>Platyhelminthes</taxon>
        <taxon>Cestoda</taxon>
        <taxon>Eucestoda</taxon>
        <taxon>Cyclophyllidea</taxon>
        <taxon>Taeniidae</taxon>
        <taxon>Taenia</taxon>
    </lineage>
</organism>
<dbReference type="WBParaSite" id="TASK_0000540201-mRNA-1">
    <property type="protein sequence ID" value="TASK_0000540201-mRNA-1"/>
    <property type="gene ID" value="TASK_0000540201"/>
</dbReference>